<evidence type="ECO:0000313" key="4">
    <source>
        <dbReference type="EMBL" id="AFA48778.1"/>
    </source>
</evidence>
<feature type="domain" description="CRM" evidence="3">
    <location>
        <begin position="1"/>
        <end position="82"/>
    </location>
</feature>
<dbReference type="InterPro" id="IPR001890">
    <property type="entry name" value="RNA-binding_CRM"/>
</dbReference>
<organism evidence="4 5">
    <name type="scientific">Acetobacterium woodii (strain ATCC 29683 / DSM 1030 / JCM 2381 / KCTC 1655 / WB1)</name>
    <dbReference type="NCBI Taxonomy" id="931626"/>
    <lineage>
        <taxon>Bacteria</taxon>
        <taxon>Bacillati</taxon>
        <taxon>Bacillota</taxon>
        <taxon>Clostridia</taxon>
        <taxon>Eubacteriales</taxon>
        <taxon>Eubacteriaceae</taxon>
        <taxon>Acetobacterium</taxon>
    </lineage>
</organism>
<dbReference type="STRING" id="931626.Awo_c20000"/>
<evidence type="ECO:0000256" key="2">
    <source>
        <dbReference type="PROSITE-ProRule" id="PRU00626"/>
    </source>
</evidence>
<keyword evidence="1 2" id="KW-0694">RNA-binding</keyword>
<reference evidence="5" key="1">
    <citation type="submission" date="2011-07" db="EMBL/GenBank/DDBJ databases">
        <title>Complete genome sequence of Acetobacterium woodii.</title>
        <authorList>
            <person name="Poehlein A."/>
            <person name="Schmidt S."/>
            <person name="Kaster A.-K."/>
            <person name="Goenrich M."/>
            <person name="Vollmers J."/>
            <person name="Thuermer A."/>
            <person name="Gottschalk G."/>
            <person name="Thauer R.K."/>
            <person name="Daniel R."/>
            <person name="Mueller V."/>
        </authorList>
    </citation>
    <scope>NUCLEOTIDE SEQUENCE [LARGE SCALE GENOMIC DNA]</scope>
    <source>
        <strain evidence="5">ATCC 29683 / DSM 1030 / JCM 2381 / KCTC 1655 / WB1</strain>
    </source>
</reference>
<dbReference type="EMBL" id="CP002987">
    <property type="protein sequence ID" value="AFA48778.1"/>
    <property type="molecule type" value="Genomic_DNA"/>
</dbReference>
<gene>
    <name evidence="4" type="ordered locus">Awo_c20000</name>
</gene>
<proteinExistence type="predicted"/>
<protein>
    <submittedName>
        <fullName evidence="4">Putative RNA-binding protein</fullName>
    </submittedName>
</protein>
<accession>H6LK24</accession>
<dbReference type="KEGG" id="awo:Awo_c20000"/>
<dbReference type="eggNOG" id="COG1534">
    <property type="taxonomic scope" value="Bacteria"/>
</dbReference>
<evidence type="ECO:0000259" key="3">
    <source>
        <dbReference type="PROSITE" id="PS51295"/>
    </source>
</evidence>
<dbReference type="PANTHER" id="PTHR40065:SF3">
    <property type="entry name" value="RNA-BINDING PROTEIN YHBY"/>
    <property type="match status" value="1"/>
</dbReference>
<dbReference type="SUPFAM" id="SSF75471">
    <property type="entry name" value="YhbY-like"/>
    <property type="match status" value="1"/>
</dbReference>
<evidence type="ECO:0000313" key="5">
    <source>
        <dbReference type="Proteomes" id="UP000007177"/>
    </source>
</evidence>
<dbReference type="InterPro" id="IPR035920">
    <property type="entry name" value="YhbY-like_sf"/>
</dbReference>
<dbReference type="PROSITE" id="PS51295">
    <property type="entry name" value="CRM"/>
    <property type="match status" value="1"/>
</dbReference>
<dbReference type="SMART" id="SM01103">
    <property type="entry name" value="CRS1_YhbY"/>
    <property type="match status" value="1"/>
</dbReference>
<dbReference type="HOGENOM" id="CLU_095994_1_2_9"/>
<dbReference type="Proteomes" id="UP000007177">
    <property type="component" value="Chromosome"/>
</dbReference>
<sequence length="106" mass="11771">MDIPDIIFIGKDGLTPQVIVQTKDAIIARELIKGKVQNNSLEDVKDVAQALAAATKSDIVCTIGNKFVLYKKNLLKTKIEVPTKNQKPIKRVKKKALNPLRKFSNS</sequence>
<dbReference type="InterPro" id="IPR051925">
    <property type="entry name" value="RNA-binding_domain"/>
</dbReference>
<dbReference type="Gene3D" id="3.30.110.60">
    <property type="entry name" value="YhbY-like"/>
    <property type="match status" value="1"/>
</dbReference>
<name>H6LK24_ACEWD</name>
<dbReference type="PANTHER" id="PTHR40065">
    <property type="entry name" value="RNA-BINDING PROTEIN YHBY"/>
    <property type="match status" value="1"/>
</dbReference>
<keyword evidence="5" id="KW-1185">Reference proteome</keyword>
<dbReference type="Pfam" id="PF01985">
    <property type="entry name" value="CRS1_YhbY"/>
    <property type="match status" value="1"/>
</dbReference>
<reference evidence="4 5" key="2">
    <citation type="journal article" date="2012" name="PLoS ONE">
        <title>An ancient pathway combining carbon dioxide fixation with the generation and utilization of a sodium ion gradient for ATP synthesis.</title>
        <authorList>
            <person name="Poehlein A."/>
            <person name="Schmidt S."/>
            <person name="Kaster A.K."/>
            <person name="Goenrich M."/>
            <person name="Vollmers J."/>
            <person name="Thurmer A."/>
            <person name="Bertsch J."/>
            <person name="Schuchmann K."/>
            <person name="Voigt B."/>
            <person name="Hecker M."/>
            <person name="Daniel R."/>
            <person name="Thauer R.K."/>
            <person name="Gottschalk G."/>
            <person name="Muller V."/>
        </authorList>
    </citation>
    <scope>NUCLEOTIDE SEQUENCE [LARGE SCALE GENOMIC DNA]</scope>
    <source>
        <strain evidence="5">ATCC 29683 / DSM 1030 / JCM 2381 / KCTC 1655 / WB1</strain>
    </source>
</reference>
<evidence type="ECO:0000256" key="1">
    <source>
        <dbReference type="ARBA" id="ARBA00022884"/>
    </source>
</evidence>
<dbReference type="AlphaFoldDB" id="H6LK24"/>
<dbReference type="GO" id="GO:0003723">
    <property type="term" value="F:RNA binding"/>
    <property type="evidence" value="ECO:0007669"/>
    <property type="project" value="UniProtKB-UniRule"/>
</dbReference>